<evidence type="ECO:0000313" key="3">
    <source>
        <dbReference type="Proteomes" id="UP000677668"/>
    </source>
</evidence>
<sequence length="114" mass="12712">MPEVLDHLDRLPVRASAGSVPPEAIAQTARAIVRRLPRFGMGECLLRSLVIYAMLRRQQRTDVSLVLGAGSLDSLGRPALHCWIEVNGQPLLETHNLGECFRVMFRHRMPGLTT</sequence>
<protein>
    <submittedName>
        <fullName evidence="2">Lasso peptide biosynthesis B2 protein</fullName>
    </submittedName>
</protein>
<dbReference type="InterPro" id="IPR032708">
    <property type="entry name" value="McjB_C"/>
</dbReference>
<gene>
    <name evidence="2" type="ORF">J8C05_09825</name>
</gene>
<dbReference type="Pfam" id="PF13471">
    <property type="entry name" value="Transglut_core3"/>
    <property type="match status" value="1"/>
</dbReference>
<proteinExistence type="predicted"/>
<organism evidence="2 3">
    <name type="scientific">Chloracidobacterium sp. N</name>
    <dbReference type="NCBI Taxonomy" id="2821540"/>
    <lineage>
        <taxon>Bacteria</taxon>
        <taxon>Pseudomonadati</taxon>
        <taxon>Acidobacteriota</taxon>
        <taxon>Terriglobia</taxon>
        <taxon>Terriglobales</taxon>
        <taxon>Acidobacteriaceae</taxon>
        <taxon>Chloracidobacterium</taxon>
        <taxon>Chloracidobacterium aggregatum</taxon>
    </lineage>
</organism>
<reference evidence="2 3" key="1">
    <citation type="submission" date="2021-03" db="EMBL/GenBank/DDBJ databases">
        <title>Genomic and phenotypic characterization of Chloracidobacterium isolates provides evidence for multiple species.</title>
        <authorList>
            <person name="Saini M.K."/>
            <person name="Costas A.M.G."/>
            <person name="Tank M."/>
            <person name="Bryant D.A."/>
        </authorList>
    </citation>
    <scope>NUCLEOTIDE SEQUENCE [LARGE SCALE GENOMIC DNA]</scope>
    <source>
        <strain evidence="2 3">N</strain>
    </source>
</reference>
<dbReference type="NCBIfam" id="NF033537">
    <property type="entry name" value="lasso_biosyn_B2"/>
    <property type="match status" value="1"/>
</dbReference>
<keyword evidence="3" id="KW-1185">Reference proteome</keyword>
<evidence type="ECO:0000313" key="2">
    <source>
        <dbReference type="EMBL" id="QUV93658.1"/>
    </source>
</evidence>
<accession>A0ABX8AY78</accession>
<evidence type="ECO:0000259" key="1">
    <source>
        <dbReference type="Pfam" id="PF13471"/>
    </source>
</evidence>
<name>A0ABX8AY78_9BACT</name>
<dbReference type="Proteomes" id="UP000677668">
    <property type="component" value="Chromosome 1"/>
</dbReference>
<dbReference type="EMBL" id="CP072642">
    <property type="protein sequence ID" value="QUV93658.1"/>
    <property type="molecule type" value="Genomic_DNA"/>
</dbReference>
<feature type="domain" description="Microcin J25-processing protein McjB C-terminal" evidence="1">
    <location>
        <begin position="19"/>
        <end position="105"/>
    </location>
</feature>
<dbReference type="InterPro" id="IPR053521">
    <property type="entry name" value="McjB-like"/>
</dbReference>